<feature type="transmembrane region" description="Helical" evidence="1">
    <location>
        <begin position="935"/>
        <end position="955"/>
    </location>
</feature>
<dbReference type="PANTHER" id="PTHR11319">
    <property type="entry name" value="G PROTEIN-COUPLED RECEPTOR-RELATED"/>
    <property type="match status" value="1"/>
</dbReference>
<accession>A0A1X7U9X8</accession>
<feature type="transmembrane region" description="Helical" evidence="1">
    <location>
        <begin position="1016"/>
        <end position="1049"/>
    </location>
</feature>
<sequence>KGIMAAIFSLLLFSVLFSRSLSVLVSNDCSQFDTNMTGDYCMNVSEALSSIASDTLLIFEPGIHSLAEPVTIASIENIKLFSSSYLPTTIHCSSSVGIVFHNITSLYIEGLSFSRCRVDPSQLEYISDELGPRLELNITGGIGIGLIISSTIDTTLNRVTVRDTSGLGLLGVNMMGVVYIVNSYFINNTSPSCYQYVMSLSNPGPELVGGGATLYYHDNEVYESAWVHVVRSHFHGNQGCNTNALIRFFPTVEPVGFRPGEGGLHLLVAQYQVPHSIKTSFLVDSCSFVSNRGTFGSGLTIFTFSTARNALFEIHKCLFIDNGHVPSPIGADDQFVVLGGGMAIGLDFLRLKELAGDFNQYNLIGRNVSILIEDSTFYNNSAFFGGAISLYSFKLSESLHQEDVSLIIISSCWLHSNTGTIGGAAYFAELKTHGSNIGTLVVFEDTLVTMTTLITNLDDNVAYSSGAIDMEKLHILTKNLTITDSRDGSGLVLDQSLLTIKEGGLFLICNSGIYGGGLQLLDYSSVIFSDQSSIFIINNSAVILGGGLYVNHAGFNPGIVYDDCFISLLLNFSFIEITGNTAPLGNVLYGSALRNCPWADEAALESNITSYNNTFQLLQLLYPDKILVINTNPLFSINTASESLLLLSGNSVSGIPGQTVYLDMIALDKLDRPLSVPITSNQTSGGAKLGTSGYWFLDGNTVVPLTLHGKENDVFGLKIFTTDSFVNQVVSIALGQCVPGFEYDSDSYSCVCIHELEEFGITCNITELSVIVPHGKWFGLLDRDLNPTLDNLVVSDCDRYPCFTSLTQKVINGSYSDQCQEDANKEGLVCGQCKEGYSLTIAGSKCQLCSNWWIIFVVPFFLLSGLLFSVVLVYFRITITGGYINGFIFYENVASLYTYKIFPTLSYIYPFQTSLFTCGLELCFFDGFNLTHRTFFYLLYPLYLFILMGVTYIAAKRIKYLSKYGTEISKAFVTLIVICYVQLTEISVSIMTPIWITSLSSVDRFHWKFDPTVQYFSGAHSVLVVIAVLILIFYTLTVPLILVHPPLLYKRFNYFKPLFDAFWYPFKPKFRFWLSVKLLIRLLFFLTAKFIPNPIDLFLLILFLFFFLIIEINVQPFKGRWRNRVNSYFTVNLTVLLLVTQYFTNTTKNSSGTAPVLQTIIAGTLVALAYSALIPIGLYHLSFKWPKIRNIRKLRNIRNILSLSSIKKWWNEKREKSGQPLETDARSTVTELSAIPPLTPALPRMADLSRYRESVFNLMDESENTSESRDKKKKKK</sequence>
<keyword evidence="1" id="KW-0812">Transmembrane</keyword>
<feature type="transmembrane region" description="Helical" evidence="1">
    <location>
        <begin position="1070"/>
        <end position="1091"/>
    </location>
</feature>
<dbReference type="eggNOG" id="KOG0969">
    <property type="taxonomic scope" value="Eukaryota"/>
</dbReference>
<dbReference type="OrthoDB" id="5989148at2759"/>
<feature type="signal peptide" evidence="2">
    <location>
        <begin position="1"/>
        <end position="22"/>
    </location>
</feature>
<feature type="transmembrane region" description="Helical" evidence="1">
    <location>
        <begin position="1156"/>
        <end position="1179"/>
    </location>
</feature>
<feature type="transmembrane region" description="Helical" evidence="1">
    <location>
        <begin position="1097"/>
        <end position="1114"/>
    </location>
</feature>
<keyword evidence="2" id="KW-0732">Signal</keyword>
<organism evidence="3">
    <name type="scientific">Amphimedon queenslandica</name>
    <name type="common">Sponge</name>
    <dbReference type="NCBI Taxonomy" id="400682"/>
    <lineage>
        <taxon>Eukaryota</taxon>
        <taxon>Metazoa</taxon>
        <taxon>Porifera</taxon>
        <taxon>Demospongiae</taxon>
        <taxon>Heteroscleromorpha</taxon>
        <taxon>Haplosclerida</taxon>
        <taxon>Niphatidae</taxon>
        <taxon>Amphimedon</taxon>
    </lineage>
</organism>
<feature type="chain" id="PRO_5012417384" description="Right handed beta helix domain-containing protein" evidence="2">
    <location>
        <begin position="23"/>
        <end position="1276"/>
    </location>
</feature>
<dbReference type="EnsemblMetazoa" id="Aqu2.1.24289_001">
    <property type="protein sequence ID" value="Aqu2.1.24289_001"/>
    <property type="gene ID" value="Aqu2.1.24289"/>
</dbReference>
<feature type="transmembrane region" description="Helical" evidence="1">
    <location>
        <begin position="975"/>
        <end position="996"/>
    </location>
</feature>
<proteinExistence type="predicted"/>
<reference evidence="3" key="1">
    <citation type="submission" date="2017-05" db="UniProtKB">
        <authorList>
            <consortium name="EnsemblMetazoa"/>
        </authorList>
    </citation>
    <scope>IDENTIFICATION</scope>
</reference>
<evidence type="ECO:0000256" key="2">
    <source>
        <dbReference type="SAM" id="SignalP"/>
    </source>
</evidence>
<feature type="transmembrane region" description="Helical" evidence="1">
    <location>
        <begin position="1126"/>
        <end position="1144"/>
    </location>
</feature>
<evidence type="ECO:0000313" key="3">
    <source>
        <dbReference type="EnsemblMetazoa" id="Aqu2.1.24289_001"/>
    </source>
</evidence>
<keyword evidence="1" id="KW-1133">Transmembrane helix</keyword>
<evidence type="ECO:0000256" key="1">
    <source>
        <dbReference type="SAM" id="Phobius"/>
    </source>
</evidence>
<feature type="transmembrane region" description="Helical" evidence="1">
    <location>
        <begin position="852"/>
        <end position="875"/>
    </location>
</feature>
<dbReference type="InParanoid" id="A0A1X7U9X8"/>
<dbReference type="AlphaFoldDB" id="A0A1X7U9X8"/>
<name>A0A1X7U9X8_AMPQE</name>
<keyword evidence="1" id="KW-0472">Membrane</keyword>
<protein>
    <recommendedName>
        <fullName evidence="4">Right handed beta helix domain-containing protein</fullName>
    </recommendedName>
</protein>
<feature type="transmembrane region" description="Helical" evidence="1">
    <location>
        <begin position="887"/>
        <end position="909"/>
    </location>
</feature>
<dbReference type="PANTHER" id="PTHR11319:SF35">
    <property type="entry name" value="OUTER MEMBRANE PROTEIN PMPC-RELATED"/>
    <property type="match status" value="1"/>
</dbReference>
<evidence type="ECO:0008006" key="4">
    <source>
        <dbReference type="Google" id="ProtNLM"/>
    </source>
</evidence>